<comment type="caution">
    <text evidence="3">The sequence shown here is derived from an EMBL/GenBank/DDBJ whole genome shotgun (WGS) entry which is preliminary data.</text>
</comment>
<dbReference type="PANTHER" id="PTHR37981:SF1">
    <property type="entry name" value="SGNH HYDROLASE-TYPE ESTERASE DOMAIN-CONTAINING PROTEIN"/>
    <property type="match status" value="1"/>
</dbReference>
<keyword evidence="1" id="KW-0732">Signal</keyword>
<evidence type="ECO:0000256" key="1">
    <source>
        <dbReference type="SAM" id="SignalP"/>
    </source>
</evidence>
<sequence>MKIHRLVATCTAVATLGASSVTSTAFADAPATPHALAPTASTFAPAPAYKKYVALGDSYTSAPLVPLPELLSLGCLRSVSNYPKLLAALLKITSFTDASCGGADTTNMTKPQTTPLGTFPPQFNALTPDTDLVTVGIGGNDFGVFGDITGTCPGLRAADPVGSPCKKHFTVDGVDTLSAAIEKTGTRVADVVKGIKVKSPKATIVLVGYPKIAPEKGTCPDILPFSDGDYAYLYSIEQKLNQAVENAAAAGGATYVDTFGPSTGHDACAPEGQAWIQGKDINLLRALNYHPRFEGQAGVASLTYKKLAGAKETVTPAEQARWAQRARELSQQAAKLQSDPAYKAALDRLRTSAQR</sequence>
<dbReference type="SUPFAM" id="SSF52266">
    <property type="entry name" value="SGNH hydrolase"/>
    <property type="match status" value="1"/>
</dbReference>
<dbReference type="Proteomes" id="UP001501319">
    <property type="component" value="Unassembled WGS sequence"/>
</dbReference>
<feature type="signal peptide" evidence="1">
    <location>
        <begin position="1"/>
        <end position="27"/>
    </location>
</feature>
<dbReference type="EMBL" id="BAAANE010000009">
    <property type="protein sequence ID" value="GAA1653787.1"/>
    <property type="molecule type" value="Genomic_DNA"/>
</dbReference>
<dbReference type="CDD" id="cd01823">
    <property type="entry name" value="SEST_like"/>
    <property type="match status" value="1"/>
</dbReference>
<dbReference type="Gene3D" id="3.40.50.1110">
    <property type="entry name" value="SGNH hydrolase"/>
    <property type="match status" value="1"/>
</dbReference>
<feature type="domain" description="SGNH hydrolase-type esterase" evidence="2">
    <location>
        <begin position="54"/>
        <end position="296"/>
    </location>
</feature>
<evidence type="ECO:0000313" key="4">
    <source>
        <dbReference type="Proteomes" id="UP001501319"/>
    </source>
</evidence>
<dbReference type="InterPro" id="IPR013830">
    <property type="entry name" value="SGNH_hydro"/>
</dbReference>
<evidence type="ECO:0000313" key="3">
    <source>
        <dbReference type="EMBL" id="GAA1653787.1"/>
    </source>
</evidence>
<dbReference type="RefSeq" id="WP_344114724.1">
    <property type="nucleotide sequence ID" value="NZ_BAAANE010000009.1"/>
</dbReference>
<evidence type="ECO:0000259" key="2">
    <source>
        <dbReference type="Pfam" id="PF13472"/>
    </source>
</evidence>
<proteinExistence type="predicted"/>
<organism evidence="3 4">
    <name type="scientific">Kribbella alba</name>
    <dbReference type="NCBI Taxonomy" id="190197"/>
    <lineage>
        <taxon>Bacteria</taxon>
        <taxon>Bacillati</taxon>
        <taxon>Actinomycetota</taxon>
        <taxon>Actinomycetes</taxon>
        <taxon>Propionibacteriales</taxon>
        <taxon>Kribbellaceae</taxon>
        <taxon>Kribbella</taxon>
    </lineage>
</organism>
<name>A0ABN2FMI1_9ACTN</name>
<dbReference type="InterPro" id="IPR037460">
    <property type="entry name" value="SEST-like"/>
</dbReference>
<gene>
    <name evidence="3" type="ORF">GCM10009744_52420</name>
</gene>
<dbReference type="InterPro" id="IPR036514">
    <property type="entry name" value="SGNH_hydro_sf"/>
</dbReference>
<reference evidence="3 4" key="1">
    <citation type="journal article" date="2019" name="Int. J. Syst. Evol. Microbiol.">
        <title>The Global Catalogue of Microorganisms (GCM) 10K type strain sequencing project: providing services to taxonomists for standard genome sequencing and annotation.</title>
        <authorList>
            <consortium name="The Broad Institute Genomics Platform"/>
            <consortium name="The Broad Institute Genome Sequencing Center for Infectious Disease"/>
            <person name="Wu L."/>
            <person name="Ma J."/>
        </authorList>
    </citation>
    <scope>NUCLEOTIDE SEQUENCE [LARGE SCALE GENOMIC DNA]</scope>
    <source>
        <strain evidence="3 4">JCM 14306</strain>
    </source>
</reference>
<accession>A0ABN2FMI1</accession>
<keyword evidence="4" id="KW-1185">Reference proteome</keyword>
<feature type="chain" id="PRO_5046100256" description="SGNH hydrolase-type esterase domain-containing protein" evidence="1">
    <location>
        <begin position="28"/>
        <end position="355"/>
    </location>
</feature>
<dbReference type="PANTHER" id="PTHR37981">
    <property type="entry name" value="LIPASE 2"/>
    <property type="match status" value="1"/>
</dbReference>
<dbReference type="Pfam" id="PF13472">
    <property type="entry name" value="Lipase_GDSL_2"/>
    <property type="match status" value="1"/>
</dbReference>
<protein>
    <recommendedName>
        <fullName evidence="2">SGNH hydrolase-type esterase domain-containing protein</fullName>
    </recommendedName>
</protein>